<dbReference type="GO" id="GO:0098797">
    <property type="term" value="C:plasma membrane protein complex"/>
    <property type="evidence" value="ECO:0007669"/>
    <property type="project" value="TreeGrafter"/>
</dbReference>
<dbReference type="GO" id="GO:0031992">
    <property type="term" value="F:energy transducer activity"/>
    <property type="evidence" value="ECO:0007669"/>
    <property type="project" value="InterPro"/>
</dbReference>
<evidence type="ECO:0000313" key="13">
    <source>
        <dbReference type="Proteomes" id="UP000824023"/>
    </source>
</evidence>
<dbReference type="Gene3D" id="3.30.1150.10">
    <property type="match status" value="1"/>
</dbReference>
<evidence type="ECO:0000256" key="2">
    <source>
        <dbReference type="ARBA" id="ARBA00006555"/>
    </source>
</evidence>
<reference evidence="12" key="1">
    <citation type="journal article" date="2021" name="PeerJ">
        <title>Extensive microbial diversity within the chicken gut microbiome revealed by metagenomics and culture.</title>
        <authorList>
            <person name="Gilroy R."/>
            <person name="Ravi A."/>
            <person name="Getino M."/>
            <person name="Pursley I."/>
            <person name="Horton D.L."/>
            <person name="Alikhan N.F."/>
            <person name="Baker D."/>
            <person name="Gharbi K."/>
            <person name="Hall N."/>
            <person name="Watson M."/>
            <person name="Adriaenssens E.M."/>
            <person name="Foster-Nyarko E."/>
            <person name="Jarju S."/>
            <person name="Secka A."/>
            <person name="Antonio M."/>
            <person name="Oren A."/>
            <person name="Chaudhuri R.R."/>
            <person name="La Ragione R."/>
            <person name="Hildebrand F."/>
            <person name="Pallen M.J."/>
        </authorList>
    </citation>
    <scope>NUCLEOTIDE SEQUENCE</scope>
    <source>
        <strain evidence="12">ChiHjej12B11-24981</strain>
    </source>
</reference>
<protein>
    <submittedName>
        <fullName evidence="12">M56 family metallopeptidase</fullName>
    </submittedName>
</protein>
<evidence type="ECO:0000259" key="11">
    <source>
        <dbReference type="PROSITE" id="PS52015"/>
    </source>
</evidence>
<keyword evidence="4" id="KW-1003">Cell membrane</keyword>
<dbReference type="Proteomes" id="UP000824023">
    <property type="component" value="Unassembled WGS sequence"/>
</dbReference>
<evidence type="ECO:0000313" key="12">
    <source>
        <dbReference type="EMBL" id="HIZ01598.1"/>
    </source>
</evidence>
<comment type="similarity">
    <text evidence="2">Belongs to the TonB family.</text>
</comment>
<dbReference type="GO" id="GO:0015891">
    <property type="term" value="P:siderophore transport"/>
    <property type="evidence" value="ECO:0007669"/>
    <property type="project" value="InterPro"/>
</dbReference>
<feature type="transmembrane region" description="Helical" evidence="10">
    <location>
        <begin position="179"/>
        <end position="199"/>
    </location>
</feature>
<evidence type="ECO:0000256" key="7">
    <source>
        <dbReference type="ARBA" id="ARBA00022927"/>
    </source>
</evidence>
<feature type="transmembrane region" description="Helical" evidence="10">
    <location>
        <begin position="6"/>
        <end position="23"/>
    </location>
</feature>
<dbReference type="FunFam" id="3.30.1150.10:FF:000002">
    <property type="entry name" value="Energy transducer TonB"/>
    <property type="match status" value="1"/>
</dbReference>
<comment type="subcellular location">
    <subcellularLocation>
        <location evidence="1">Cell inner membrane</location>
        <topology evidence="1">Single-pass membrane protein</topology>
        <orientation evidence="1">Periplasmic side</orientation>
    </subcellularLocation>
</comment>
<dbReference type="GO" id="GO:0015031">
    <property type="term" value="P:protein transport"/>
    <property type="evidence" value="ECO:0007669"/>
    <property type="project" value="UniProtKB-KW"/>
</dbReference>
<keyword evidence="7" id="KW-0653">Protein transport</keyword>
<evidence type="ECO:0000256" key="9">
    <source>
        <dbReference type="ARBA" id="ARBA00023136"/>
    </source>
</evidence>
<evidence type="ECO:0000256" key="6">
    <source>
        <dbReference type="ARBA" id="ARBA00022692"/>
    </source>
</evidence>
<keyword evidence="8 10" id="KW-1133">Transmembrane helix</keyword>
<feature type="transmembrane region" description="Helical" evidence="10">
    <location>
        <begin position="92"/>
        <end position="110"/>
    </location>
</feature>
<evidence type="ECO:0000256" key="10">
    <source>
        <dbReference type="SAM" id="Phobius"/>
    </source>
</evidence>
<keyword evidence="5" id="KW-0997">Cell inner membrane</keyword>
<dbReference type="PRINTS" id="PR01374">
    <property type="entry name" value="TONBPROTEIN"/>
</dbReference>
<reference evidence="12" key="2">
    <citation type="submission" date="2021-04" db="EMBL/GenBank/DDBJ databases">
        <authorList>
            <person name="Gilroy R."/>
        </authorList>
    </citation>
    <scope>NUCLEOTIDE SEQUENCE</scope>
    <source>
        <strain evidence="12">ChiHjej12B11-24981</strain>
    </source>
</reference>
<keyword evidence="3" id="KW-0813">Transport</keyword>
<dbReference type="PROSITE" id="PS52015">
    <property type="entry name" value="TONB_CTD"/>
    <property type="match status" value="1"/>
</dbReference>
<dbReference type="NCBIfam" id="TIGR01352">
    <property type="entry name" value="tonB_Cterm"/>
    <property type="match status" value="1"/>
</dbReference>
<dbReference type="PANTHER" id="PTHR33446:SF2">
    <property type="entry name" value="PROTEIN TONB"/>
    <property type="match status" value="1"/>
</dbReference>
<feature type="domain" description="TonB C-terminal" evidence="11">
    <location>
        <begin position="347"/>
        <end position="437"/>
    </location>
</feature>
<dbReference type="Pfam" id="PF05569">
    <property type="entry name" value="Peptidase_M56"/>
    <property type="match status" value="1"/>
</dbReference>
<dbReference type="CDD" id="cd07341">
    <property type="entry name" value="M56_BlaR1_MecR1_like"/>
    <property type="match status" value="1"/>
</dbReference>
<proteinExistence type="inferred from homology"/>
<keyword evidence="6 10" id="KW-0812">Transmembrane</keyword>
<dbReference type="Pfam" id="PF03544">
    <property type="entry name" value="TonB_C"/>
    <property type="match status" value="1"/>
</dbReference>
<dbReference type="GO" id="GO:0030288">
    <property type="term" value="C:outer membrane-bounded periplasmic space"/>
    <property type="evidence" value="ECO:0007669"/>
    <property type="project" value="InterPro"/>
</dbReference>
<accession>A0A9D2CX78</accession>
<comment type="caution">
    <text evidence="12">The sequence shown here is derived from an EMBL/GenBank/DDBJ whole genome shotgun (WGS) entry which is preliminary data.</text>
</comment>
<dbReference type="InterPro" id="IPR037682">
    <property type="entry name" value="TonB_C"/>
</dbReference>
<dbReference type="InterPro" id="IPR008756">
    <property type="entry name" value="Peptidase_M56"/>
</dbReference>
<dbReference type="GO" id="GO:0055085">
    <property type="term" value="P:transmembrane transport"/>
    <property type="evidence" value="ECO:0007669"/>
    <property type="project" value="InterPro"/>
</dbReference>
<gene>
    <name evidence="12" type="ORF">H9819_04995</name>
</gene>
<evidence type="ECO:0000256" key="3">
    <source>
        <dbReference type="ARBA" id="ARBA00022448"/>
    </source>
</evidence>
<feature type="transmembrane region" description="Helical" evidence="10">
    <location>
        <begin position="35"/>
        <end position="55"/>
    </location>
</feature>
<keyword evidence="9 10" id="KW-0472">Membrane</keyword>
<dbReference type="InterPro" id="IPR003538">
    <property type="entry name" value="TonB"/>
</dbReference>
<evidence type="ECO:0000256" key="4">
    <source>
        <dbReference type="ARBA" id="ARBA00022475"/>
    </source>
</evidence>
<evidence type="ECO:0000256" key="5">
    <source>
        <dbReference type="ARBA" id="ARBA00022519"/>
    </source>
</evidence>
<dbReference type="SUPFAM" id="SSF74653">
    <property type="entry name" value="TolA/TonB C-terminal domain"/>
    <property type="match status" value="1"/>
</dbReference>
<sequence length="437" mass="48494">MMNYLIQVNVVLSILYLLYVLLFRRDTFFGWRRAALLLMLAVAVCVPLPFVSPLVSSLPASGQVGAWTGQIALPEVVVTNHAGGSVWMLPEVLYIIYMAGVIALVGRIVWQLATLAWLYRRCPTLCVEGRRVHVLEEGMAPFSFFGQIYLYPKGLTAEELDTVLEHESAHGRQGHSVDVVLVQVACALCWFNPVVWMYAREVRRNLEYLADDTVIRRGVAKKAYQYQLLNMTFTSAAANLYNHFNVLPLKQRIRMMNKKRTNGMGRVKYLLMIPAAALLAAACQNKESKGNEMEEVTVVGYAGGDSAVQKDVVAVESPVGTSTERATGETPLGEVYDMVEQAPSFPGGNQELMSYLAKNIKYPKEAQAAKKEGRVIVQFVVASTGQVTNLKVMRGVDPLLDAEAIRVVEGMPRWTPGRQDGEAVNVRFTLPVTFRLS</sequence>
<dbReference type="EMBL" id="DXCK01000070">
    <property type="protein sequence ID" value="HIZ01598.1"/>
    <property type="molecule type" value="Genomic_DNA"/>
</dbReference>
<organism evidence="12 13">
    <name type="scientific">Candidatus Bacteroides merdipullorum</name>
    <dbReference type="NCBI Taxonomy" id="2838474"/>
    <lineage>
        <taxon>Bacteria</taxon>
        <taxon>Pseudomonadati</taxon>
        <taxon>Bacteroidota</taxon>
        <taxon>Bacteroidia</taxon>
        <taxon>Bacteroidales</taxon>
        <taxon>Bacteroidaceae</taxon>
        <taxon>Bacteroides</taxon>
    </lineage>
</organism>
<dbReference type="AlphaFoldDB" id="A0A9D2CX78"/>
<dbReference type="InterPro" id="IPR006260">
    <property type="entry name" value="TonB/TolA_C"/>
</dbReference>
<dbReference type="PANTHER" id="PTHR33446">
    <property type="entry name" value="PROTEIN TONB-RELATED"/>
    <property type="match status" value="1"/>
</dbReference>
<name>A0A9D2CX78_9BACE</name>
<evidence type="ECO:0000256" key="8">
    <source>
        <dbReference type="ARBA" id="ARBA00022989"/>
    </source>
</evidence>
<dbReference type="InterPro" id="IPR051045">
    <property type="entry name" value="TonB-dependent_transducer"/>
</dbReference>
<evidence type="ECO:0000256" key="1">
    <source>
        <dbReference type="ARBA" id="ARBA00004383"/>
    </source>
</evidence>